<feature type="region of interest" description="Disordered" evidence="1">
    <location>
        <begin position="183"/>
        <end position="203"/>
    </location>
</feature>
<keyword evidence="2" id="KW-1133">Transmembrane helix</keyword>
<gene>
    <name evidence="3" type="ORF">N0V87_008629</name>
</gene>
<evidence type="ECO:0000256" key="2">
    <source>
        <dbReference type="SAM" id="Phobius"/>
    </source>
</evidence>
<name>A0A9W8WTA5_9PLEO</name>
<dbReference type="OrthoDB" id="3744403at2759"/>
<evidence type="ECO:0000313" key="3">
    <source>
        <dbReference type="EMBL" id="KAJ4332132.1"/>
    </source>
</evidence>
<dbReference type="EMBL" id="JAPEUV010000127">
    <property type="protein sequence ID" value="KAJ4332132.1"/>
    <property type="molecule type" value="Genomic_DNA"/>
</dbReference>
<sequence>MSYIPEADYHKQRRSLLRKKTRAGWGMGISGVMTPGLPYMAGAVAVAAYSYCQSDDTLEDLERMMAERGIKTRSRDKLASFLVGTAEKAALTVALLGHSEAACLDGVFSTDLACFRANEVMQHSVSEDTNKMFNAPVDYVQEQVGYEPFESNGVASTIIVGASAAAVEYASGRVGDAASNMRNKYETGESQEAALRRMGVSTR</sequence>
<dbReference type="AlphaFoldDB" id="A0A9W8WTA5"/>
<keyword evidence="2" id="KW-0472">Membrane</keyword>
<comment type="caution">
    <text evidence="3">The sequence shown here is derived from an EMBL/GenBank/DDBJ whole genome shotgun (WGS) entry which is preliminary data.</text>
</comment>
<keyword evidence="2" id="KW-0812">Transmembrane</keyword>
<keyword evidence="4" id="KW-1185">Reference proteome</keyword>
<proteinExistence type="predicted"/>
<accession>A0A9W8WTA5</accession>
<organism evidence="3 4">
    <name type="scientific">Didymella glomerata</name>
    <dbReference type="NCBI Taxonomy" id="749621"/>
    <lineage>
        <taxon>Eukaryota</taxon>
        <taxon>Fungi</taxon>
        <taxon>Dikarya</taxon>
        <taxon>Ascomycota</taxon>
        <taxon>Pezizomycotina</taxon>
        <taxon>Dothideomycetes</taxon>
        <taxon>Pleosporomycetidae</taxon>
        <taxon>Pleosporales</taxon>
        <taxon>Pleosporineae</taxon>
        <taxon>Didymellaceae</taxon>
        <taxon>Didymella</taxon>
    </lineage>
</organism>
<protein>
    <submittedName>
        <fullName evidence="3">Uncharacterized protein</fullName>
    </submittedName>
</protein>
<evidence type="ECO:0000313" key="4">
    <source>
        <dbReference type="Proteomes" id="UP001140562"/>
    </source>
</evidence>
<evidence type="ECO:0000256" key="1">
    <source>
        <dbReference type="SAM" id="MobiDB-lite"/>
    </source>
</evidence>
<feature type="transmembrane region" description="Helical" evidence="2">
    <location>
        <begin position="23"/>
        <end position="51"/>
    </location>
</feature>
<reference evidence="3" key="1">
    <citation type="submission" date="2022-10" db="EMBL/GenBank/DDBJ databases">
        <title>Tapping the CABI collections for fungal endophytes: first genome assemblies for Collariella, Neodidymelliopsis, Ascochyta clinopodiicola, Didymella pomorum, Didymosphaeria variabile, Neocosmospora piperis and Neocucurbitaria cava.</title>
        <authorList>
            <person name="Hill R."/>
        </authorList>
    </citation>
    <scope>NUCLEOTIDE SEQUENCE</scope>
    <source>
        <strain evidence="3">IMI 360193</strain>
    </source>
</reference>
<dbReference type="Proteomes" id="UP001140562">
    <property type="component" value="Unassembled WGS sequence"/>
</dbReference>